<evidence type="ECO:0000313" key="8">
    <source>
        <dbReference type="EMBL" id="KAE8673164.1"/>
    </source>
</evidence>
<evidence type="ECO:0000256" key="6">
    <source>
        <dbReference type="ARBA" id="ARBA00023033"/>
    </source>
</evidence>
<dbReference type="SUPFAM" id="SSF48264">
    <property type="entry name" value="Cytochrome P450"/>
    <property type="match status" value="1"/>
</dbReference>
<dbReference type="GO" id="GO:0016705">
    <property type="term" value="F:oxidoreductase activity, acting on paired donors, with incorporation or reduction of molecular oxygen"/>
    <property type="evidence" value="ECO:0007669"/>
    <property type="project" value="InterPro"/>
</dbReference>
<dbReference type="GO" id="GO:0004497">
    <property type="term" value="F:monooxygenase activity"/>
    <property type="evidence" value="ECO:0007669"/>
    <property type="project" value="UniProtKB-KW"/>
</dbReference>
<evidence type="ECO:0000256" key="3">
    <source>
        <dbReference type="ARBA" id="ARBA00022723"/>
    </source>
</evidence>
<keyword evidence="6 7" id="KW-0503">Monooxygenase</keyword>
<keyword evidence="2 7" id="KW-0349">Heme</keyword>
<evidence type="ECO:0000313" key="9">
    <source>
        <dbReference type="Proteomes" id="UP000436088"/>
    </source>
</evidence>
<dbReference type="Pfam" id="PF00067">
    <property type="entry name" value="p450"/>
    <property type="match status" value="2"/>
</dbReference>
<keyword evidence="4 7" id="KW-0560">Oxidoreductase</keyword>
<dbReference type="AlphaFoldDB" id="A0A6A2YGE7"/>
<protein>
    <submittedName>
        <fullName evidence="8">Uncharacterized protein</fullName>
    </submittedName>
</protein>
<keyword evidence="3 7" id="KW-0479">Metal-binding</keyword>
<evidence type="ECO:0000256" key="7">
    <source>
        <dbReference type="RuleBase" id="RU000461"/>
    </source>
</evidence>
<dbReference type="EMBL" id="VEPZ02001435">
    <property type="protein sequence ID" value="KAE8673164.1"/>
    <property type="molecule type" value="Genomic_DNA"/>
</dbReference>
<dbReference type="Gene3D" id="1.10.630.10">
    <property type="entry name" value="Cytochrome P450"/>
    <property type="match status" value="3"/>
</dbReference>
<proteinExistence type="inferred from homology"/>
<dbReference type="InterPro" id="IPR050651">
    <property type="entry name" value="Plant_Cytochrome_P450_Monoox"/>
</dbReference>
<dbReference type="PANTHER" id="PTHR47947:SF24">
    <property type="entry name" value="ISOFLAVONE 2'-HYDROXYLASE-LIKE"/>
    <property type="match status" value="1"/>
</dbReference>
<dbReference type="InterPro" id="IPR036396">
    <property type="entry name" value="Cyt_P450_sf"/>
</dbReference>
<accession>A0A6A2YGE7</accession>
<dbReference type="PANTHER" id="PTHR47947">
    <property type="entry name" value="CYTOCHROME P450 82C3-RELATED"/>
    <property type="match status" value="1"/>
</dbReference>
<gene>
    <name evidence="8" type="ORF">F3Y22_tig00111810pilonHSYRG00236</name>
</gene>
<keyword evidence="5 7" id="KW-0408">Iron</keyword>
<dbReference type="InterPro" id="IPR001128">
    <property type="entry name" value="Cyt_P450"/>
</dbReference>
<dbReference type="GO" id="GO:0020037">
    <property type="term" value="F:heme binding"/>
    <property type="evidence" value="ECO:0007669"/>
    <property type="project" value="InterPro"/>
</dbReference>
<evidence type="ECO:0000256" key="1">
    <source>
        <dbReference type="ARBA" id="ARBA00010617"/>
    </source>
</evidence>
<evidence type="ECO:0000256" key="4">
    <source>
        <dbReference type="ARBA" id="ARBA00023002"/>
    </source>
</evidence>
<evidence type="ECO:0000256" key="5">
    <source>
        <dbReference type="ARBA" id="ARBA00023004"/>
    </source>
</evidence>
<comment type="similarity">
    <text evidence="1 7">Belongs to the cytochrome P450 family.</text>
</comment>
<reference evidence="8" key="1">
    <citation type="submission" date="2019-09" db="EMBL/GenBank/DDBJ databases">
        <title>Draft genome information of white flower Hibiscus syriacus.</title>
        <authorList>
            <person name="Kim Y.-M."/>
        </authorList>
    </citation>
    <scope>NUCLEOTIDE SEQUENCE [LARGE SCALE GENOMIC DNA]</scope>
    <source>
        <strain evidence="8">YM2019G1</strain>
    </source>
</reference>
<comment type="caution">
    <text evidence="8">The sequence shown here is derived from an EMBL/GenBank/DDBJ whole genome shotgun (WGS) entry which is preliminary data.</text>
</comment>
<keyword evidence="9" id="KW-1185">Reference proteome</keyword>
<evidence type="ECO:0000256" key="2">
    <source>
        <dbReference type="ARBA" id="ARBA00022617"/>
    </source>
</evidence>
<dbReference type="PROSITE" id="PS00086">
    <property type="entry name" value="CYTOCHROME_P450"/>
    <property type="match status" value="1"/>
</dbReference>
<dbReference type="InterPro" id="IPR017972">
    <property type="entry name" value="Cyt_P450_CS"/>
</dbReference>
<dbReference type="Proteomes" id="UP000436088">
    <property type="component" value="Unassembled WGS sequence"/>
</dbReference>
<sequence>MPTFTPHTRPPSPSQTSFPPFLPFSFSKIWSNLLPSPRLLVCGGGFIFHPAEKCFTKNDVVLANRPKFIMGKYLGYNYTTLTSPSYGDHWRNLRRIGAIEIYSSSRLNAFAGVRLEIIPEAVSYGGSGNPADFLPVLNWFGGFEKKVKKLGEKMDGLMQKLIDQHRCKRLDNNKNYNNNNNNSTIDHLLNLQQSDPHYYTDEIIKGLMLVLIFAGIDTSAVTLEWAMGDPKSWEDPTSFKPERFANDEKLGVDDDLWTHKLMPFGLGRRACPGAGKRRHHAKSSPVKGFVQSSPHCKWGASSNVLGSTVKLGIDFSVITGIRISLEVLTEEKELGAGEFMVEGDSEIATDWVEFPPHRQWNGGLCFWKCTD</sequence>
<organism evidence="8 9">
    <name type="scientific">Hibiscus syriacus</name>
    <name type="common">Rose of Sharon</name>
    <dbReference type="NCBI Taxonomy" id="106335"/>
    <lineage>
        <taxon>Eukaryota</taxon>
        <taxon>Viridiplantae</taxon>
        <taxon>Streptophyta</taxon>
        <taxon>Embryophyta</taxon>
        <taxon>Tracheophyta</taxon>
        <taxon>Spermatophyta</taxon>
        <taxon>Magnoliopsida</taxon>
        <taxon>eudicotyledons</taxon>
        <taxon>Gunneridae</taxon>
        <taxon>Pentapetalae</taxon>
        <taxon>rosids</taxon>
        <taxon>malvids</taxon>
        <taxon>Malvales</taxon>
        <taxon>Malvaceae</taxon>
        <taxon>Malvoideae</taxon>
        <taxon>Hibiscus</taxon>
    </lineage>
</organism>
<name>A0A6A2YGE7_HIBSY</name>
<dbReference type="GO" id="GO:0005506">
    <property type="term" value="F:iron ion binding"/>
    <property type="evidence" value="ECO:0007669"/>
    <property type="project" value="InterPro"/>
</dbReference>